<dbReference type="OrthoDB" id="8116111at2"/>
<feature type="domain" description="YjiS-like" evidence="1">
    <location>
        <begin position="30"/>
        <end position="61"/>
    </location>
</feature>
<evidence type="ECO:0000259" key="1">
    <source>
        <dbReference type="Pfam" id="PF06568"/>
    </source>
</evidence>
<dbReference type="AlphaFoldDB" id="A0A2S9JY05"/>
<name>A0A2S9JY05_9HYPH</name>
<dbReference type="Proteomes" id="UP000238563">
    <property type="component" value="Unassembled WGS sequence"/>
</dbReference>
<dbReference type="EMBL" id="PVBT01000001">
    <property type="protein sequence ID" value="PRD58206.1"/>
    <property type="molecule type" value="Genomic_DNA"/>
</dbReference>
<comment type="caution">
    <text evidence="2">The sequence shown here is derived from an EMBL/GenBank/DDBJ whole genome shotgun (WGS) entry which is preliminary data.</text>
</comment>
<proteinExistence type="predicted"/>
<sequence length="73" mass="8267">MGTTFVEPNRPAIRGLTYASQPDFLSQFAGWVESALMKRRTRLQLGKLSDEGLKDLALTRDHVEADLDRYLSL</sequence>
<accession>A0A2S9JY05</accession>
<gene>
    <name evidence="2" type="ORF">C5750_03485</name>
</gene>
<organism evidence="2 3">
    <name type="scientific">Phyllobacterium myrsinacearum</name>
    <dbReference type="NCBI Taxonomy" id="28101"/>
    <lineage>
        <taxon>Bacteria</taxon>
        <taxon>Pseudomonadati</taxon>
        <taxon>Pseudomonadota</taxon>
        <taxon>Alphaproteobacteria</taxon>
        <taxon>Hyphomicrobiales</taxon>
        <taxon>Phyllobacteriaceae</taxon>
        <taxon>Phyllobacterium</taxon>
    </lineage>
</organism>
<evidence type="ECO:0000313" key="2">
    <source>
        <dbReference type="EMBL" id="PRD58206.1"/>
    </source>
</evidence>
<evidence type="ECO:0000313" key="3">
    <source>
        <dbReference type="Proteomes" id="UP000238563"/>
    </source>
</evidence>
<dbReference type="RefSeq" id="WP_105732446.1">
    <property type="nucleotide sequence ID" value="NZ_PVBT01000001.1"/>
</dbReference>
<keyword evidence="3" id="KW-1185">Reference proteome</keyword>
<reference evidence="2 3" key="1">
    <citation type="submission" date="2018-02" db="EMBL/GenBank/DDBJ databases">
        <title>The draft genome of Phyllobacterium myrsinacearum DSM5892.</title>
        <authorList>
            <person name="Li L."/>
            <person name="Liu L."/>
            <person name="Zhang X."/>
            <person name="Wang T."/>
        </authorList>
    </citation>
    <scope>NUCLEOTIDE SEQUENCE [LARGE SCALE GENOMIC DNA]</scope>
    <source>
        <strain evidence="2 3">DSM 5892</strain>
    </source>
</reference>
<dbReference type="Pfam" id="PF06568">
    <property type="entry name" value="YjiS-like"/>
    <property type="match status" value="1"/>
</dbReference>
<dbReference type="InterPro" id="IPR009506">
    <property type="entry name" value="YjiS-like"/>
</dbReference>
<protein>
    <recommendedName>
        <fullName evidence="1">YjiS-like domain-containing protein</fullName>
    </recommendedName>
</protein>